<gene>
    <name evidence="2" type="ORF">ACJMK2_038717</name>
</gene>
<organism evidence="2 3">
    <name type="scientific">Sinanodonta woodiana</name>
    <name type="common">Chinese pond mussel</name>
    <name type="synonym">Anodonta woodiana</name>
    <dbReference type="NCBI Taxonomy" id="1069815"/>
    <lineage>
        <taxon>Eukaryota</taxon>
        <taxon>Metazoa</taxon>
        <taxon>Spiralia</taxon>
        <taxon>Lophotrochozoa</taxon>
        <taxon>Mollusca</taxon>
        <taxon>Bivalvia</taxon>
        <taxon>Autobranchia</taxon>
        <taxon>Heteroconchia</taxon>
        <taxon>Palaeoheterodonta</taxon>
        <taxon>Unionida</taxon>
        <taxon>Unionoidea</taxon>
        <taxon>Unionidae</taxon>
        <taxon>Unioninae</taxon>
        <taxon>Sinanodonta</taxon>
    </lineage>
</organism>
<evidence type="ECO:0000313" key="2">
    <source>
        <dbReference type="EMBL" id="KAL3870672.1"/>
    </source>
</evidence>
<dbReference type="Proteomes" id="UP001634394">
    <property type="component" value="Unassembled WGS sequence"/>
</dbReference>
<feature type="chain" id="PRO_5044793396" description="Sodefrin-like factor" evidence="1">
    <location>
        <begin position="20"/>
        <end position="157"/>
    </location>
</feature>
<evidence type="ECO:0000256" key="1">
    <source>
        <dbReference type="SAM" id="SignalP"/>
    </source>
</evidence>
<dbReference type="EMBL" id="JBJQND010000007">
    <property type="protein sequence ID" value="KAL3870672.1"/>
    <property type="molecule type" value="Genomic_DNA"/>
</dbReference>
<comment type="caution">
    <text evidence="2">The sequence shown here is derived from an EMBL/GenBank/DDBJ whole genome shotgun (WGS) entry which is preliminary data.</text>
</comment>
<protein>
    <recommendedName>
        <fullName evidence="4">Sodefrin-like factor</fullName>
    </recommendedName>
</protein>
<evidence type="ECO:0008006" key="4">
    <source>
        <dbReference type="Google" id="ProtNLM"/>
    </source>
</evidence>
<sequence length="157" mass="17470">MLICTFFSSFLLLFKNTLSNQCYHCGDDEDSKQGAVYDPMLCRKIKSCADDEVCRVTTLNTAGVFTYESGCNQKLQCQILTIATLQSENIDTGVDVASILASAGKRDNPTRKRQQSICDICCGDGLCNDSDCESVKIRIMQFANATRFNYTTLKLIR</sequence>
<keyword evidence="1" id="KW-0732">Signal</keyword>
<evidence type="ECO:0000313" key="3">
    <source>
        <dbReference type="Proteomes" id="UP001634394"/>
    </source>
</evidence>
<feature type="signal peptide" evidence="1">
    <location>
        <begin position="1"/>
        <end position="19"/>
    </location>
</feature>
<proteinExistence type="predicted"/>
<keyword evidence="3" id="KW-1185">Reference proteome</keyword>
<reference evidence="2 3" key="1">
    <citation type="submission" date="2024-11" db="EMBL/GenBank/DDBJ databases">
        <title>Chromosome-level genome assembly of the freshwater bivalve Anodonta woodiana.</title>
        <authorList>
            <person name="Chen X."/>
        </authorList>
    </citation>
    <scope>NUCLEOTIDE SEQUENCE [LARGE SCALE GENOMIC DNA]</scope>
    <source>
        <strain evidence="2">MN2024</strain>
        <tissue evidence="2">Gills</tissue>
    </source>
</reference>
<accession>A0ABD3W9V8</accession>
<dbReference type="AlphaFoldDB" id="A0ABD3W9V8"/>
<name>A0ABD3W9V8_SINWO</name>